<name>A0A811K590_9BILA</name>
<evidence type="ECO:0000256" key="2">
    <source>
        <dbReference type="ARBA" id="ARBA00022737"/>
    </source>
</evidence>
<evidence type="ECO:0000313" key="8">
    <source>
        <dbReference type="EMBL" id="CAD5210560.1"/>
    </source>
</evidence>
<keyword evidence="5" id="KW-1133">Transmembrane helix</keyword>
<keyword evidence="6" id="KW-0732">Signal</keyword>
<dbReference type="Proteomes" id="UP000783686">
    <property type="component" value="Unassembled WGS sequence"/>
</dbReference>
<protein>
    <recommendedName>
        <fullName evidence="7">EGF-like domain-containing protein</fullName>
    </recommendedName>
</protein>
<evidence type="ECO:0000256" key="3">
    <source>
        <dbReference type="ARBA" id="ARBA00023157"/>
    </source>
</evidence>
<dbReference type="PROSITE" id="PS00022">
    <property type="entry name" value="EGF_1"/>
    <property type="match status" value="2"/>
</dbReference>
<dbReference type="PROSITE" id="PS01186">
    <property type="entry name" value="EGF_2"/>
    <property type="match status" value="1"/>
</dbReference>
<dbReference type="PANTHER" id="PTHR24049:SF29">
    <property type="entry name" value="EGF-LIKE DOMAIN-CONTAINING PROTEIN"/>
    <property type="match status" value="1"/>
</dbReference>
<dbReference type="PANTHER" id="PTHR24049">
    <property type="entry name" value="CRUMBS FAMILY MEMBER"/>
    <property type="match status" value="1"/>
</dbReference>
<feature type="signal peptide" evidence="6">
    <location>
        <begin position="1"/>
        <end position="18"/>
    </location>
</feature>
<dbReference type="Pfam" id="PF00008">
    <property type="entry name" value="EGF"/>
    <property type="match status" value="1"/>
</dbReference>
<feature type="domain" description="EGF-like" evidence="7">
    <location>
        <begin position="66"/>
        <end position="104"/>
    </location>
</feature>
<comment type="caution">
    <text evidence="8">The sequence shown here is derived from an EMBL/GenBank/DDBJ whole genome shotgun (WGS) entry which is preliminary data.</text>
</comment>
<dbReference type="AlphaFoldDB" id="A0A811K590"/>
<dbReference type="Gene3D" id="2.10.25.10">
    <property type="entry name" value="Laminin"/>
    <property type="match status" value="2"/>
</dbReference>
<accession>A0A811K590</accession>
<dbReference type="SUPFAM" id="SSF57196">
    <property type="entry name" value="EGF/Laminin"/>
    <property type="match status" value="2"/>
</dbReference>
<keyword evidence="3 4" id="KW-1015">Disulfide bond</keyword>
<organism evidence="8 9">
    <name type="scientific">Bursaphelenchus okinawaensis</name>
    <dbReference type="NCBI Taxonomy" id="465554"/>
    <lineage>
        <taxon>Eukaryota</taxon>
        <taxon>Metazoa</taxon>
        <taxon>Ecdysozoa</taxon>
        <taxon>Nematoda</taxon>
        <taxon>Chromadorea</taxon>
        <taxon>Rhabditida</taxon>
        <taxon>Tylenchina</taxon>
        <taxon>Tylenchomorpha</taxon>
        <taxon>Aphelenchoidea</taxon>
        <taxon>Aphelenchoididae</taxon>
        <taxon>Bursaphelenchus</taxon>
    </lineage>
</organism>
<keyword evidence="1 4" id="KW-0245">EGF-like domain</keyword>
<feature type="domain" description="EGF-like" evidence="7">
    <location>
        <begin position="25"/>
        <end position="63"/>
    </location>
</feature>
<keyword evidence="5" id="KW-0472">Membrane</keyword>
<dbReference type="OrthoDB" id="5912267at2759"/>
<evidence type="ECO:0000256" key="1">
    <source>
        <dbReference type="ARBA" id="ARBA00022536"/>
    </source>
</evidence>
<evidence type="ECO:0000256" key="6">
    <source>
        <dbReference type="SAM" id="SignalP"/>
    </source>
</evidence>
<dbReference type="GO" id="GO:0016020">
    <property type="term" value="C:membrane"/>
    <property type="evidence" value="ECO:0007669"/>
    <property type="project" value="UniProtKB-SubCell"/>
</dbReference>
<evidence type="ECO:0000256" key="5">
    <source>
        <dbReference type="SAM" id="Phobius"/>
    </source>
</evidence>
<evidence type="ECO:0000313" key="9">
    <source>
        <dbReference type="Proteomes" id="UP000614601"/>
    </source>
</evidence>
<dbReference type="PROSITE" id="PS50026">
    <property type="entry name" value="EGF_3"/>
    <property type="match status" value="2"/>
</dbReference>
<evidence type="ECO:0000256" key="4">
    <source>
        <dbReference type="PROSITE-ProRule" id="PRU00076"/>
    </source>
</evidence>
<feature type="disulfide bond" evidence="4">
    <location>
        <begin position="53"/>
        <end position="62"/>
    </location>
</feature>
<reference evidence="8" key="1">
    <citation type="submission" date="2020-09" db="EMBL/GenBank/DDBJ databases">
        <authorList>
            <person name="Kikuchi T."/>
        </authorList>
    </citation>
    <scope>NUCLEOTIDE SEQUENCE</scope>
    <source>
        <strain evidence="8">SH1</strain>
    </source>
</reference>
<dbReference type="EMBL" id="CAJFDH010000002">
    <property type="protein sequence ID" value="CAD5210560.1"/>
    <property type="molecule type" value="Genomic_DNA"/>
</dbReference>
<feature type="chain" id="PRO_5036220877" description="EGF-like domain-containing protein" evidence="6">
    <location>
        <begin position="19"/>
        <end position="285"/>
    </location>
</feature>
<dbReference type="SMART" id="SM00181">
    <property type="entry name" value="EGF"/>
    <property type="match status" value="2"/>
</dbReference>
<dbReference type="InterPro" id="IPR000742">
    <property type="entry name" value="EGF"/>
</dbReference>
<keyword evidence="5" id="KW-0812">Transmembrane</keyword>
<gene>
    <name evidence="8" type="ORF">BOKJ2_LOCUS3255</name>
</gene>
<evidence type="ECO:0000259" key="7">
    <source>
        <dbReference type="PROSITE" id="PS50026"/>
    </source>
</evidence>
<dbReference type="Proteomes" id="UP000614601">
    <property type="component" value="Unassembled WGS sequence"/>
</dbReference>
<proteinExistence type="predicted"/>
<dbReference type="EMBL" id="CAJFCW020000002">
    <property type="protein sequence ID" value="CAG9091606.1"/>
    <property type="molecule type" value="Genomic_DNA"/>
</dbReference>
<keyword evidence="9" id="KW-1185">Reference proteome</keyword>
<dbReference type="InterPro" id="IPR051022">
    <property type="entry name" value="Notch_Cell-Fate_Det"/>
</dbReference>
<keyword evidence="2" id="KW-0677">Repeat</keyword>
<feature type="transmembrane region" description="Helical" evidence="5">
    <location>
        <begin position="227"/>
        <end position="250"/>
    </location>
</feature>
<dbReference type="CDD" id="cd00054">
    <property type="entry name" value="EGF_CA"/>
    <property type="match status" value="1"/>
</dbReference>
<comment type="caution">
    <text evidence="4">Lacks conserved residue(s) required for the propagation of feature annotation.</text>
</comment>
<sequence length="285" mass="32234">MKLLTFCIVTALFSVASTRSFYNEAYNPCRHKELCGLGICEPSRDFQTFTCRCQYGFTGQFCEIKLTPSCNQRAVPCKNNGICHDTLNGITCECPNGTYGRRCEILDEKAEQNWGTPSIEDINDVIGNVPKGYKSLGYVGVNKVTTLKELKQQLKDLSQEIERYRGVKLEVVTLPDGTTSFYDVIHHTNATKDDVTTEWKVLLVAKVKENDYRLTLDDMMKEGEKNYVGYGILTICGAVSVALLGVYCMLQVKVQYQSRDKREIFVITSKKYTVDQVVEKLKESI</sequence>
<feature type="disulfide bond" evidence="4">
    <location>
        <begin position="94"/>
        <end position="103"/>
    </location>
</feature>